<organism evidence="2 3">
    <name type="scientific">Sunxiuqinia dokdonensis</name>
    <dbReference type="NCBI Taxonomy" id="1409788"/>
    <lineage>
        <taxon>Bacteria</taxon>
        <taxon>Pseudomonadati</taxon>
        <taxon>Bacteroidota</taxon>
        <taxon>Bacteroidia</taxon>
        <taxon>Marinilabiliales</taxon>
        <taxon>Prolixibacteraceae</taxon>
        <taxon>Sunxiuqinia</taxon>
    </lineage>
</organism>
<sequence>MQNIKLHVYFCLQKIDQIQVEHLIHIHQTLFEQSRETIRRELMDEIDWSHRLIGIKGFRGVGKTSFLLDLVKEKYADDKTCLYVNLNNFYFTRRKIYNFADEFYKKGGKVLILDQIHKYPEWSEELRACYDNLPELKVVFTASPVLRVIEGNAALKNIAKVYHLEGLSFREYLNFHGKHEFRRYKLDEILANHQSIANEITGHIKPLAYFQEYLQTGFYPYFLNNKSFYYEKLLKHVNLALELDVTYLNQLELKYLPKLRKLLQITASEAPFSPNISKVSNEVETSRATIMNYMRYLKNARLVNLLFQNGSEDQSKKPDLVYMHNTNLLFAVEPNNTSNRNLRTTFFYNQVGYQHQVKSSDKGDFKVNEKYHFMIGGKYTEPEDGTYAAADMIETGSENKIPLWLFGFLY</sequence>
<accession>A0A0L8VBA1</accession>
<evidence type="ECO:0000259" key="1">
    <source>
        <dbReference type="Pfam" id="PF13173"/>
    </source>
</evidence>
<keyword evidence="3" id="KW-1185">Reference proteome</keyword>
<dbReference type="Gene3D" id="3.40.50.300">
    <property type="entry name" value="P-loop containing nucleotide triphosphate hydrolases"/>
    <property type="match status" value="1"/>
</dbReference>
<dbReference type="InterPro" id="IPR041682">
    <property type="entry name" value="AAA_14"/>
</dbReference>
<dbReference type="AlphaFoldDB" id="A0A0L8VBA1"/>
<protein>
    <submittedName>
        <fullName evidence="2">ATPase AAA</fullName>
    </submittedName>
</protein>
<dbReference type="PATRIC" id="fig|1409788.3.peg.1749"/>
<name>A0A0L8VBA1_9BACT</name>
<dbReference type="InterPro" id="IPR027417">
    <property type="entry name" value="P-loop_NTPase"/>
</dbReference>
<feature type="domain" description="AAA" evidence="1">
    <location>
        <begin position="50"/>
        <end position="173"/>
    </location>
</feature>
<dbReference type="Proteomes" id="UP000036958">
    <property type="component" value="Unassembled WGS sequence"/>
</dbReference>
<evidence type="ECO:0000313" key="2">
    <source>
        <dbReference type="EMBL" id="KOH45472.1"/>
    </source>
</evidence>
<gene>
    <name evidence="2" type="ORF">NC99_16870</name>
</gene>
<proteinExistence type="predicted"/>
<dbReference type="PANTHER" id="PTHR42990">
    <property type="entry name" value="ATPASE"/>
    <property type="match status" value="1"/>
</dbReference>
<comment type="caution">
    <text evidence="2">The sequence shown here is derived from an EMBL/GenBank/DDBJ whole genome shotgun (WGS) entry which is preliminary data.</text>
</comment>
<dbReference type="Pfam" id="PF13173">
    <property type="entry name" value="AAA_14"/>
    <property type="match status" value="1"/>
</dbReference>
<dbReference type="SUPFAM" id="SSF52540">
    <property type="entry name" value="P-loop containing nucleoside triphosphate hydrolases"/>
    <property type="match status" value="1"/>
</dbReference>
<evidence type="ECO:0000313" key="3">
    <source>
        <dbReference type="Proteomes" id="UP000036958"/>
    </source>
</evidence>
<reference evidence="3" key="1">
    <citation type="submission" date="2015-07" db="EMBL/GenBank/DDBJ databases">
        <title>Genome sequencing of Sunxiuqinia dokdonensis strain SK.</title>
        <authorList>
            <person name="Ahn S."/>
            <person name="Kim B.-C."/>
        </authorList>
    </citation>
    <scope>NUCLEOTIDE SEQUENCE [LARGE SCALE GENOMIC DNA]</scope>
    <source>
        <strain evidence="3">SK</strain>
    </source>
</reference>
<dbReference type="STRING" id="1409788.NC99_16870"/>
<dbReference type="PANTHER" id="PTHR42990:SF1">
    <property type="entry name" value="AAA+ ATPASE DOMAIN-CONTAINING PROTEIN"/>
    <property type="match status" value="1"/>
</dbReference>
<dbReference type="EMBL" id="LGIA01000124">
    <property type="protein sequence ID" value="KOH45472.1"/>
    <property type="molecule type" value="Genomic_DNA"/>
</dbReference>